<dbReference type="InterPro" id="IPR017871">
    <property type="entry name" value="ABC_transporter-like_CS"/>
</dbReference>
<dbReference type="InterPro" id="IPR027417">
    <property type="entry name" value="P-loop_NTPase"/>
</dbReference>
<comment type="similarity">
    <text evidence="10">Belongs to the ABC transporter superfamily. Siderophore-Fe(3+) uptake transporter (SIUT) (TC 3.A.1.21) family.</text>
</comment>
<dbReference type="Pfam" id="PF00005">
    <property type="entry name" value="ABC_tran"/>
    <property type="match status" value="1"/>
</dbReference>
<sequence>MIHQIFGTMTSAGRKMFVAAIVGFTLYSMVSIAMVLLTVVAIVDVINDSGHLWMYAIALAILLLVKTTSGIWADKQKHCAGFDLVFQIRKQVIRHLKKLPLGYYTQSRLGEISEIIHRDVDNMELIVAHLWTRLSADILVSVLLLSGLLMYSWPLALLMICTLPLAVLYLVLALKYAQPLEKATGDAGADMASLFVEYVRGMPVIKAFSQSHALDDRVHDSIERFAQASGKAAKNRAATLAIYGWIMNLSLVAVITGGLLMVLYGTVSAVVFLVFIVVSVEFYKPFVALEGHWMNYLTCVDSYRRITTVTQAPILSEPKQPRIPQGADIAYEHVTFRYAQADAPALTDASLRIPTGTTTALVGPSGAGKTTATSLLMRFWDVDSGQIRIGGVDLRDIGSEGVLAQISVVMQNVYLFADTIANNISLGKKDASREEIMAAAKAALIHDDIMALPKGYNTRIGENGVGLSGGQRQRLSVARAFLKDAPIVVLDEITANVDPINEALMQRAVTELTAGRTVIVIAHHLHTIQSADQIVVFDAGRIIETGTHTQLCALPDGYYRRMWEQCEGLV</sequence>
<evidence type="ECO:0000256" key="11">
    <source>
        <dbReference type="SAM" id="Phobius"/>
    </source>
</evidence>
<dbReference type="KEGG" id="arep:ID810_12100"/>
<dbReference type="GO" id="GO:0005886">
    <property type="term" value="C:plasma membrane"/>
    <property type="evidence" value="ECO:0007669"/>
    <property type="project" value="UniProtKB-SubCell"/>
</dbReference>
<keyword evidence="6" id="KW-0547">Nucleotide-binding</keyword>
<keyword evidence="9 11" id="KW-0472">Membrane</keyword>
<keyword evidence="8 11" id="KW-1133">Transmembrane helix</keyword>
<feature type="domain" description="ABC transmembrane type-1" evidence="13">
    <location>
        <begin position="18"/>
        <end position="298"/>
    </location>
</feature>
<dbReference type="InterPro" id="IPR003593">
    <property type="entry name" value="AAA+_ATPase"/>
</dbReference>
<dbReference type="Pfam" id="PF00664">
    <property type="entry name" value="ABC_membrane"/>
    <property type="match status" value="1"/>
</dbReference>
<evidence type="ECO:0000313" key="14">
    <source>
        <dbReference type="EMBL" id="QPL05412.1"/>
    </source>
</evidence>
<keyword evidence="3" id="KW-1003">Cell membrane</keyword>
<evidence type="ECO:0000256" key="8">
    <source>
        <dbReference type="ARBA" id="ARBA00022989"/>
    </source>
</evidence>
<dbReference type="SUPFAM" id="SSF90123">
    <property type="entry name" value="ABC transporter transmembrane region"/>
    <property type="match status" value="1"/>
</dbReference>
<keyword evidence="15" id="KW-1185">Reference proteome</keyword>
<keyword evidence="2" id="KW-0813">Transport</keyword>
<evidence type="ECO:0000259" key="13">
    <source>
        <dbReference type="PROSITE" id="PS50929"/>
    </source>
</evidence>
<evidence type="ECO:0000256" key="3">
    <source>
        <dbReference type="ARBA" id="ARBA00022475"/>
    </source>
</evidence>
<proteinExistence type="inferred from homology"/>
<evidence type="ECO:0000256" key="9">
    <source>
        <dbReference type="ARBA" id="ARBA00023136"/>
    </source>
</evidence>
<dbReference type="AlphaFoldDB" id="A0A7T0LKQ9"/>
<dbReference type="GO" id="GO:0140359">
    <property type="term" value="F:ABC-type transporter activity"/>
    <property type="evidence" value="ECO:0007669"/>
    <property type="project" value="InterPro"/>
</dbReference>
<feature type="transmembrane region" description="Helical" evidence="11">
    <location>
        <begin position="261"/>
        <end position="283"/>
    </location>
</feature>
<feature type="transmembrane region" description="Helical" evidence="11">
    <location>
        <begin position="151"/>
        <end position="172"/>
    </location>
</feature>
<evidence type="ECO:0000256" key="10">
    <source>
        <dbReference type="ARBA" id="ARBA00023455"/>
    </source>
</evidence>
<dbReference type="SUPFAM" id="SSF52540">
    <property type="entry name" value="P-loop containing nucleoside triphosphate hydrolases"/>
    <property type="match status" value="1"/>
</dbReference>
<evidence type="ECO:0000313" key="15">
    <source>
        <dbReference type="Proteomes" id="UP000594637"/>
    </source>
</evidence>
<evidence type="ECO:0000256" key="2">
    <source>
        <dbReference type="ARBA" id="ARBA00022448"/>
    </source>
</evidence>
<dbReference type="GO" id="GO:0034040">
    <property type="term" value="F:ATPase-coupled lipid transmembrane transporter activity"/>
    <property type="evidence" value="ECO:0007669"/>
    <property type="project" value="TreeGrafter"/>
</dbReference>
<dbReference type="InterPro" id="IPR036640">
    <property type="entry name" value="ABC1_TM_sf"/>
</dbReference>
<protein>
    <submittedName>
        <fullName evidence="14">ABC transporter ATP-binding protein</fullName>
    </submittedName>
</protein>
<dbReference type="RefSeq" id="WP_166858071.1">
    <property type="nucleotide sequence ID" value="NZ_CP063989.1"/>
</dbReference>
<dbReference type="PANTHER" id="PTHR24221:SF397">
    <property type="entry name" value="ABC TRANSPORTER, ATP-BINDING TRANSMEMBRANE PROTEIN"/>
    <property type="match status" value="1"/>
</dbReference>
<reference evidence="14 15" key="1">
    <citation type="submission" date="2020-11" db="EMBL/GenBank/DDBJ databases">
        <title>Actinomyces sp. ZJ750.</title>
        <authorList>
            <person name="Zhou J."/>
        </authorList>
    </citation>
    <scope>NUCLEOTIDE SEQUENCE [LARGE SCALE GENOMIC DNA]</scope>
    <source>
        <strain evidence="14 15">ZJ750</strain>
    </source>
</reference>
<dbReference type="CDD" id="cd07346">
    <property type="entry name" value="ABC_6TM_exporters"/>
    <property type="match status" value="1"/>
</dbReference>
<dbReference type="PROSITE" id="PS00211">
    <property type="entry name" value="ABC_TRANSPORTER_1"/>
    <property type="match status" value="1"/>
</dbReference>
<evidence type="ECO:0000259" key="12">
    <source>
        <dbReference type="PROSITE" id="PS50893"/>
    </source>
</evidence>
<dbReference type="PROSITE" id="PS50893">
    <property type="entry name" value="ABC_TRANSPORTER_2"/>
    <property type="match status" value="1"/>
</dbReference>
<evidence type="ECO:0000256" key="7">
    <source>
        <dbReference type="ARBA" id="ARBA00022840"/>
    </source>
</evidence>
<feature type="domain" description="ABC transporter" evidence="12">
    <location>
        <begin position="329"/>
        <end position="564"/>
    </location>
</feature>
<dbReference type="InterPro" id="IPR039421">
    <property type="entry name" value="Type_1_exporter"/>
</dbReference>
<dbReference type="PROSITE" id="PS50929">
    <property type="entry name" value="ABC_TM1F"/>
    <property type="match status" value="1"/>
</dbReference>
<evidence type="ECO:0000256" key="4">
    <source>
        <dbReference type="ARBA" id="ARBA00022519"/>
    </source>
</evidence>
<dbReference type="Proteomes" id="UP000594637">
    <property type="component" value="Chromosome"/>
</dbReference>
<keyword evidence="7 14" id="KW-0067">ATP-binding</keyword>
<feature type="transmembrane region" description="Helical" evidence="11">
    <location>
        <begin position="125"/>
        <end position="145"/>
    </location>
</feature>
<evidence type="ECO:0000256" key="5">
    <source>
        <dbReference type="ARBA" id="ARBA00022692"/>
    </source>
</evidence>
<organism evidence="14 15">
    <name type="scientific">Actinomyces respiraculi</name>
    <dbReference type="NCBI Taxonomy" id="2744574"/>
    <lineage>
        <taxon>Bacteria</taxon>
        <taxon>Bacillati</taxon>
        <taxon>Actinomycetota</taxon>
        <taxon>Actinomycetes</taxon>
        <taxon>Actinomycetales</taxon>
        <taxon>Actinomycetaceae</taxon>
        <taxon>Actinomyces</taxon>
    </lineage>
</organism>
<gene>
    <name evidence="14" type="ORF">ID810_12100</name>
</gene>
<evidence type="ECO:0000256" key="6">
    <source>
        <dbReference type="ARBA" id="ARBA00022741"/>
    </source>
</evidence>
<feature type="transmembrane region" description="Helical" evidence="11">
    <location>
        <begin position="237"/>
        <end position="255"/>
    </location>
</feature>
<feature type="transmembrane region" description="Helical" evidence="11">
    <location>
        <begin position="52"/>
        <end position="73"/>
    </location>
</feature>
<dbReference type="GO" id="GO:0005524">
    <property type="term" value="F:ATP binding"/>
    <property type="evidence" value="ECO:0007669"/>
    <property type="project" value="UniProtKB-KW"/>
</dbReference>
<dbReference type="SMART" id="SM00382">
    <property type="entry name" value="AAA"/>
    <property type="match status" value="1"/>
</dbReference>
<dbReference type="PANTHER" id="PTHR24221">
    <property type="entry name" value="ATP-BINDING CASSETTE SUB-FAMILY B"/>
    <property type="match status" value="1"/>
</dbReference>
<keyword evidence="5 11" id="KW-0812">Transmembrane</keyword>
<evidence type="ECO:0000256" key="1">
    <source>
        <dbReference type="ARBA" id="ARBA00004429"/>
    </source>
</evidence>
<accession>A0A7T0LKQ9</accession>
<dbReference type="GO" id="GO:0016887">
    <property type="term" value="F:ATP hydrolysis activity"/>
    <property type="evidence" value="ECO:0007669"/>
    <property type="project" value="InterPro"/>
</dbReference>
<dbReference type="InterPro" id="IPR011527">
    <property type="entry name" value="ABC1_TM_dom"/>
</dbReference>
<dbReference type="FunFam" id="3.40.50.300:FF:000221">
    <property type="entry name" value="Multidrug ABC transporter ATP-binding protein"/>
    <property type="match status" value="1"/>
</dbReference>
<feature type="transmembrane region" description="Helical" evidence="11">
    <location>
        <begin position="21"/>
        <end position="46"/>
    </location>
</feature>
<dbReference type="InterPro" id="IPR003439">
    <property type="entry name" value="ABC_transporter-like_ATP-bd"/>
</dbReference>
<name>A0A7T0LKQ9_9ACTO</name>
<keyword evidence="4" id="KW-0997">Cell inner membrane</keyword>
<comment type="subcellular location">
    <subcellularLocation>
        <location evidence="1">Cell inner membrane</location>
        <topology evidence="1">Multi-pass membrane protein</topology>
    </subcellularLocation>
</comment>
<dbReference type="Gene3D" id="3.40.50.300">
    <property type="entry name" value="P-loop containing nucleotide triphosphate hydrolases"/>
    <property type="match status" value="1"/>
</dbReference>
<dbReference type="EMBL" id="CP063989">
    <property type="protein sequence ID" value="QPL05412.1"/>
    <property type="molecule type" value="Genomic_DNA"/>
</dbReference>
<dbReference type="Gene3D" id="1.20.1560.10">
    <property type="entry name" value="ABC transporter type 1, transmembrane domain"/>
    <property type="match status" value="1"/>
</dbReference>